<protein>
    <submittedName>
        <fullName evidence="2">Uncharacterized protein</fullName>
    </submittedName>
</protein>
<feature type="compositionally biased region" description="Basic and acidic residues" evidence="1">
    <location>
        <begin position="1"/>
        <end position="13"/>
    </location>
</feature>
<keyword evidence="3" id="KW-1185">Reference proteome</keyword>
<feature type="region of interest" description="Disordered" evidence="1">
    <location>
        <begin position="1"/>
        <end position="27"/>
    </location>
</feature>
<dbReference type="RefSeq" id="WP_269355604.1">
    <property type="nucleotide sequence ID" value="NZ_JAPWHE010000001.1"/>
</dbReference>
<dbReference type="Proteomes" id="UP001068379">
    <property type="component" value="Unassembled WGS sequence"/>
</dbReference>
<comment type="caution">
    <text evidence="2">The sequence shown here is derived from an EMBL/GenBank/DDBJ whole genome shotgun (WGS) entry which is preliminary data.</text>
</comment>
<name>A0ABT4LZ87_9BURK</name>
<proteinExistence type="predicted"/>
<gene>
    <name evidence="2" type="ORF">O4H32_00200</name>
</gene>
<evidence type="ECO:0000313" key="3">
    <source>
        <dbReference type="Proteomes" id="UP001068379"/>
    </source>
</evidence>
<reference evidence="2" key="1">
    <citation type="submission" date="2022-12" db="EMBL/GenBank/DDBJ databases">
        <title>Bacterial isolates from different developmental stages of Nematostella vectensis.</title>
        <authorList>
            <person name="Fraune S."/>
        </authorList>
    </citation>
    <scope>NUCLEOTIDE SEQUENCE</scope>
    <source>
        <strain evidence="2">G21619-S1</strain>
    </source>
</reference>
<dbReference type="EMBL" id="JAPWHE010000001">
    <property type="protein sequence ID" value="MCZ4328374.1"/>
    <property type="molecule type" value="Genomic_DNA"/>
</dbReference>
<evidence type="ECO:0000256" key="1">
    <source>
        <dbReference type="SAM" id="MobiDB-lite"/>
    </source>
</evidence>
<evidence type="ECO:0000313" key="2">
    <source>
        <dbReference type="EMBL" id="MCZ4328374.1"/>
    </source>
</evidence>
<sequence>MAEIHLPHGRDDVPAAPPPPHPDAGRAIEVDPADREAFRKALAHWPLLAEIDRYLAWGKRATSARDDDPDAPR</sequence>
<accession>A0ABT4LZ87</accession>
<organism evidence="2 3">
    <name type="scientific">Castellaniella denitrificans</name>
    <dbReference type="NCBI Taxonomy" id="56119"/>
    <lineage>
        <taxon>Bacteria</taxon>
        <taxon>Pseudomonadati</taxon>
        <taxon>Pseudomonadota</taxon>
        <taxon>Betaproteobacteria</taxon>
        <taxon>Burkholderiales</taxon>
        <taxon>Alcaligenaceae</taxon>
        <taxon>Castellaniella</taxon>
    </lineage>
</organism>